<keyword evidence="7" id="KW-0509">mRNA transport</keyword>
<evidence type="ECO:0000256" key="2">
    <source>
        <dbReference type="ARBA" id="ARBA00004496"/>
    </source>
</evidence>
<dbReference type="GO" id="GO:0000184">
    <property type="term" value="P:nuclear-transcribed mRNA catabolic process, nonsense-mediated decay"/>
    <property type="evidence" value="ECO:0007669"/>
    <property type="project" value="UniProtKB-KW"/>
</dbReference>
<evidence type="ECO:0000256" key="12">
    <source>
        <dbReference type="ARBA" id="ARBA00023242"/>
    </source>
</evidence>
<keyword evidence="11" id="KW-0508">mRNA splicing</keyword>
<evidence type="ECO:0000256" key="4">
    <source>
        <dbReference type="ARBA" id="ARBA00022448"/>
    </source>
</evidence>
<dbReference type="GO" id="GO:0008380">
    <property type="term" value="P:RNA splicing"/>
    <property type="evidence" value="ECO:0007669"/>
    <property type="project" value="UniProtKB-KW"/>
</dbReference>
<evidence type="ECO:0000256" key="6">
    <source>
        <dbReference type="ARBA" id="ARBA00022664"/>
    </source>
</evidence>
<evidence type="ECO:0000256" key="3">
    <source>
        <dbReference type="ARBA" id="ARBA00009548"/>
    </source>
</evidence>
<evidence type="ECO:0000256" key="7">
    <source>
        <dbReference type="ARBA" id="ARBA00022816"/>
    </source>
</evidence>
<feature type="compositionally biased region" description="Polar residues" evidence="13">
    <location>
        <begin position="1"/>
        <end position="11"/>
    </location>
</feature>
<feature type="compositionally biased region" description="Basic and acidic residues" evidence="13">
    <location>
        <begin position="114"/>
        <end position="215"/>
    </location>
</feature>
<evidence type="ECO:0000256" key="8">
    <source>
        <dbReference type="ARBA" id="ARBA00022845"/>
    </source>
</evidence>
<accession>A0A061S5W7</accession>
<dbReference type="GO" id="GO:0006397">
    <property type="term" value="P:mRNA processing"/>
    <property type="evidence" value="ECO:0007669"/>
    <property type="project" value="UniProtKB-KW"/>
</dbReference>
<comment type="similarity">
    <text evidence="3">Belongs to the CASC3 family.</text>
</comment>
<evidence type="ECO:0000256" key="13">
    <source>
        <dbReference type="SAM" id="MobiDB-lite"/>
    </source>
</evidence>
<sequence>MEATGQEQVASGSAALTEDEKLRLEKSRSPSRRPRLYQRQVQEDDYVVPTSGYFFEHDDRGADHLRGRGRGRGRARGRFRPADGRDLPPEQSRRRDGESLPERGSDRGGLLNGRLEHRLREPFREEEPIRNELRGPDLQRDRLGEGFTHRDRHQETRDRLWRDGRLQERPSNRRPDERSRDRRDRDTDRREPAKRAHLREWDIGKLGARQDRDAGKPAARRAASAESGELAEELELGEWRARRQRLPGANGAEAKPRALPVDRRARDEGPGRDEPEPPRRRRFTEETNAEQQRRFGERYQRQPRDRSRSPPPRGRAEQGRFHADHGHDRRFGHGDGAGPPPFRGRAPPPGRGGGRGRAWVGEADRLSQRRSRPGPSPADGVWRHDLFEEINGAPDGEKAEGKD</sequence>
<evidence type="ECO:0000256" key="11">
    <source>
        <dbReference type="ARBA" id="ARBA00023187"/>
    </source>
</evidence>
<dbReference type="Pfam" id="PF09405">
    <property type="entry name" value="Btz"/>
    <property type="match status" value="1"/>
</dbReference>
<evidence type="ECO:0000259" key="14">
    <source>
        <dbReference type="Pfam" id="PF09405"/>
    </source>
</evidence>
<comment type="subcellular location">
    <subcellularLocation>
        <location evidence="2">Cytoplasm</location>
    </subcellularLocation>
    <subcellularLocation>
        <location evidence="1">Nucleus</location>
    </subcellularLocation>
</comment>
<evidence type="ECO:0000256" key="5">
    <source>
        <dbReference type="ARBA" id="ARBA00022490"/>
    </source>
</evidence>
<feature type="compositionally biased region" description="Basic and acidic residues" evidence="13">
    <location>
        <begin position="291"/>
        <end position="333"/>
    </location>
</feature>
<feature type="region of interest" description="Disordered" evidence="13">
    <location>
        <begin position="1"/>
        <end position="403"/>
    </location>
</feature>
<dbReference type="AlphaFoldDB" id="A0A061S5W7"/>
<keyword evidence="4" id="KW-0813">Transport</keyword>
<name>A0A061S5W7_9CHLO</name>
<keyword evidence="12" id="KW-0539">Nucleus</keyword>
<dbReference type="EMBL" id="GBEZ01007007">
    <property type="protein sequence ID" value="JAC78424.1"/>
    <property type="molecule type" value="Transcribed_RNA"/>
</dbReference>
<dbReference type="InterPro" id="IPR018545">
    <property type="entry name" value="Btz_dom"/>
</dbReference>
<gene>
    <name evidence="15" type="ORF">TSPGSL018_15157</name>
</gene>
<keyword evidence="5" id="KW-0963">Cytoplasm</keyword>
<feature type="compositionally biased region" description="Basic and acidic residues" evidence="13">
    <location>
        <begin position="254"/>
        <end position="278"/>
    </location>
</feature>
<feature type="compositionally biased region" description="Pro residues" evidence="13">
    <location>
        <begin position="338"/>
        <end position="350"/>
    </location>
</feature>
<evidence type="ECO:0000313" key="15">
    <source>
        <dbReference type="EMBL" id="JAC78424.1"/>
    </source>
</evidence>
<dbReference type="GO" id="GO:0005737">
    <property type="term" value="C:cytoplasm"/>
    <property type="evidence" value="ECO:0007669"/>
    <property type="project" value="UniProtKB-SubCell"/>
</dbReference>
<proteinExistence type="inferred from homology"/>
<keyword evidence="10" id="KW-0866">Nonsense-mediated mRNA decay</keyword>
<evidence type="ECO:0000256" key="9">
    <source>
        <dbReference type="ARBA" id="ARBA00022884"/>
    </source>
</evidence>
<organism evidence="15">
    <name type="scientific">Tetraselmis sp. GSL018</name>
    <dbReference type="NCBI Taxonomy" id="582737"/>
    <lineage>
        <taxon>Eukaryota</taxon>
        <taxon>Viridiplantae</taxon>
        <taxon>Chlorophyta</taxon>
        <taxon>core chlorophytes</taxon>
        <taxon>Chlorodendrophyceae</taxon>
        <taxon>Chlorodendrales</taxon>
        <taxon>Chlorodendraceae</taxon>
        <taxon>Tetraselmis</taxon>
    </lineage>
</organism>
<keyword evidence="8" id="KW-0810">Translation regulation</keyword>
<feature type="compositionally biased region" description="Basic residues" evidence="13">
    <location>
        <begin position="67"/>
        <end position="79"/>
    </location>
</feature>
<dbReference type="GO" id="GO:0006417">
    <property type="term" value="P:regulation of translation"/>
    <property type="evidence" value="ECO:0007669"/>
    <property type="project" value="UniProtKB-KW"/>
</dbReference>
<feature type="compositionally biased region" description="Basic and acidic residues" evidence="13">
    <location>
        <begin position="80"/>
        <end position="106"/>
    </location>
</feature>
<dbReference type="GO" id="GO:0035145">
    <property type="term" value="C:exon-exon junction complex"/>
    <property type="evidence" value="ECO:0007669"/>
    <property type="project" value="InterPro"/>
</dbReference>
<feature type="domain" description="Btz" evidence="14">
    <location>
        <begin position="25"/>
        <end position="77"/>
    </location>
</feature>
<keyword evidence="9" id="KW-0694">RNA-binding</keyword>
<dbReference type="GO" id="GO:0003729">
    <property type="term" value="F:mRNA binding"/>
    <property type="evidence" value="ECO:0007669"/>
    <property type="project" value="InterPro"/>
</dbReference>
<keyword evidence="6" id="KW-0507">mRNA processing</keyword>
<reference evidence="15" key="1">
    <citation type="submission" date="2014-05" db="EMBL/GenBank/DDBJ databases">
        <title>The transcriptome of the halophilic microalga Tetraselmis sp. GSL018 isolated from the Great Salt Lake, Utah.</title>
        <authorList>
            <person name="Jinkerson R.E."/>
            <person name="D'Adamo S."/>
            <person name="Posewitz M.C."/>
        </authorList>
    </citation>
    <scope>NUCLEOTIDE SEQUENCE</scope>
    <source>
        <strain evidence="15">GSL018</strain>
    </source>
</reference>
<feature type="compositionally biased region" description="Basic and acidic residues" evidence="13">
    <location>
        <begin position="55"/>
        <end position="66"/>
    </location>
</feature>
<dbReference type="GO" id="GO:0051028">
    <property type="term" value="P:mRNA transport"/>
    <property type="evidence" value="ECO:0007669"/>
    <property type="project" value="UniProtKB-KW"/>
</dbReference>
<protein>
    <recommendedName>
        <fullName evidence="14">Btz domain-containing protein</fullName>
    </recommendedName>
</protein>
<feature type="compositionally biased region" description="Basic and acidic residues" evidence="13">
    <location>
        <begin position="18"/>
        <end position="28"/>
    </location>
</feature>
<evidence type="ECO:0000256" key="1">
    <source>
        <dbReference type="ARBA" id="ARBA00004123"/>
    </source>
</evidence>
<evidence type="ECO:0000256" key="10">
    <source>
        <dbReference type="ARBA" id="ARBA00023161"/>
    </source>
</evidence>